<dbReference type="Proteomes" id="UP000004995">
    <property type="component" value="Unassembled WGS sequence"/>
</dbReference>
<dbReference type="InParanoid" id="K3Z131"/>
<accession>K3Z131</accession>
<name>K3Z131_SETIT</name>
<evidence type="ECO:0000313" key="1">
    <source>
        <dbReference type="EnsemblPlants" id="KQL31035"/>
    </source>
</evidence>
<proteinExistence type="predicted"/>
<organism evidence="1 2">
    <name type="scientific">Setaria italica</name>
    <name type="common">Foxtail millet</name>
    <name type="synonym">Panicum italicum</name>
    <dbReference type="NCBI Taxonomy" id="4555"/>
    <lineage>
        <taxon>Eukaryota</taxon>
        <taxon>Viridiplantae</taxon>
        <taxon>Streptophyta</taxon>
        <taxon>Embryophyta</taxon>
        <taxon>Tracheophyta</taxon>
        <taxon>Spermatophyta</taxon>
        <taxon>Magnoliopsida</taxon>
        <taxon>Liliopsida</taxon>
        <taxon>Poales</taxon>
        <taxon>Poaceae</taxon>
        <taxon>PACMAD clade</taxon>
        <taxon>Panicoideae</taxon>
        <taxon>Panicodae</taxon>
        <taxon>Paniceae</taxon>
        <taxon>Cenchrinae</taxon>
        <taxon>Setaria</taxon>
    </lineage>
</organism>
<protein>
    <submittedName>
        <fullName evidence="1">Uncharacterized protein</fullName>
    </submittedName>
</protein>
<keyword evidence="2" id="KW-1185">Reference proteome</keyword>
<dbReference type="EnsemblPlants" id="KQL31035">
    <property type="protein sequence ID" value="KQL31035"/>
    <property type="gene ID" value="SETIT_020249mg"/>
</dbReference>
<dbReference type="EMBL" id="AGNK02000506">
    <property type="status" value="NOT_ANNOTATED_CDS"/>
    <property type="molecule type" value="Genomic_DNA"/>
</dbReference>
<dbReference type="HOGENOM" id="CLU_3176306_0_0_1"/>
<sequence length="47" mass="5531">MFSNQSPKECCFRDSCLTMRVPSCDRPIHIIMSMRRFFFPNKSSAKV</sequence>
<dbReference type="Gramene" id="KQL31035">
    <property type="protein sequence ID" value="KQL31035"/>
    <property type="gene ID" value="SETIT_020249mg"/>
</dbReference>
<reference evidence="2" key="1">
    <citation type="journal article" date="2012" name="Nat. Biotechnol.">
        <title>Reference genome sequence of the model plant Setaria.</title>
        <authorList>
            <person name="Bennetzen J.L."/>
            <person name="Schmutz J."/>
            <person name="Wang H."/>
            <person name="Percifield R."/>
            <person name="Hawkins J."/>
            <person name="Pontaroli A.C."/>
            <person name="Estep M."/>
            <person name="Feng L."/>
            <person name="Vaughn J.N."/>
            <person name="Grimwood J."/>
            <person name="Jenkins J."/>
            <person name="Barry K."/>
            <person name="Lindquist E."/>
            <person name="Hellsten U."/>
            <person name="Deshpande S."/>
            <person name="Wang X."/>
            <person name="Wu X."/>
            <person name="Mitros T."/>
            <person name="Triplett J."/>
            <person name="Yang X."/>
            <person name="Ye C.Y."/>
            <person name="Mauro-Herrera M."/>
            <person name="Wang L."/>
            <person name="Li P."/>
            <person name="Sharma M."/>
            <person name="Sharma R."/>
            <person name="Ronald P.C."/>
            <person name="Panaud O."/>
            <person name="Kellogg E.A."/>
            <person name="Brutnell T.P."/>
            <person name="Doust A.N."/>
            <person name="Tuskan G.A."/>
            <person name="Rokhsar D."/>
            <person name="Devos K.M."/>
        </authorList>
    </citation>
    <scope>NUCLEOTIDE SEQUENCE [LARGE SCALE GENOMIC DNA]</scope>
    <source>
        <strain evidence="2">cv. Yugu1</strain>
    </source>
</reference>
<reference evidence="1" key="2">
    <citation type="submission" date="2018-08" db="UniProtKB">
        <authorList>
            <consortium name="EnsemblPlants"/>
        </authorList>
    </citation>
    <scope>IDENTIFICATION</scope>
    <source>
        <strain evidence="1">Yugu1</strain>
    </source>
</reference>
<evidence type="ECO:0000313" key="2">
    <source>
        <dbReference type="Proteomes" id="UP000004995"/>
    </source>
</evidence>
<dbReference type="AlphaFoldDB" id="K3Z131"/>